<comment type="caution">
    <text evidence="1">The sequence shown here is derived from an EMBL/GenBank/DDBJ whole genome shotgun (WGS) entry which is preliminary data.</text>
</comment>
<protein>
    <submittedName>
        <fullName evidence="1">Uncharacterized protein</fullName>
    </submittedName>
</protein>
<name>A0A210PUE4_MIZYE</name>
<evidence type="ECO:0000313" key="2">
    <source>
        <dbReference type="Proteomes" id="UP000242188"/>
    </source>
</evidence>
<dbReference type="EMBL" id="NEDP02005486">
    <property type="protein sequence ID" value="OWF40127.1"/>
    <property type="molecule type" value="Genomic_DNA"/>
</dbReference>
<dbReference type="AlphaFoldDB" id="A0A210PUE4"/>
<evidence type="ECO:0000313" key="1">
    <source>
        <dbReference type="EMBL" id="OWF40127.1"/>
    </source>
</evidence>
<reference evidence="1 2" key="1">
    <citation type="journal article" date="2017" name="Nat. Ecol. Evol.">
        <title>Scallop genome provides insights into evolution of bilaterian karyotype and development.</title>
        <authorList>
            <person name="Wang S."/>
            <person name="Zhang J."/>
            <person name="Jiao W."/>
            <person name="Li J."/>
            <person name="Xun X."/>
            <person name="Sun Y."/>
            <person name="Guo X."/>
            <person name="Huan P."/>
            <person name="Dong B."/>
            <person name="Zhang L."/>
            <person name="Hu X."/>
            <person name="Sun X."/>
            <person name="Wang J."/>
            <person name="Zhao C."/>
            <person name="Wang Y."/>
            <person name="Wang D."/>
            <person name="Huang X."/>
            <person name="Wang R."/>
            <person name="Lv J."/>
            <person name="Li Y."/>
            <person name="Zhang Z."/>
            <person name="Liu B."/>
            <person name="Lu W."/>
            <person name="Hui Y."/>
            <person name="Liang J."/>
            <person name="Zhou Z."/>
            <person name="Hou R."/>
            <person name="Li X."/>
            <person name="Liu Y."/>
            <person name="Li H."/>
            <person name="Ning X."/>
            <person name="Lin Y."/>
            <person name="Zhao L."/>
            <person name="Xing Q."/>
            <person name="Dou J."/>
            <person name="Li Y."/>
            <person name="Mao J."/>
            <person name="Guo H."/>
            <person name="Dou H."/>
            <person name="Li T."/>
            <person name="Mu C."/>
            <person name="Jiang W."/>
            <person name="Fu Q."/>
            <person name="Fu X."/>
            <person name="Miao Y."/>
            <person name="Liu J."/>
            <person name="Yu Q."/>
            <person name="Li R."/>
            <person name="Liao H."/>
            <person name="Li X."/>
            <person name="Kong Y."/>
            <person name="Jiang Z."/>
            <person name="Chourrout D."/>
            <person name="Li R."/>
            <person name="Bao Z."/>
        </authorList>
    </citation>
    <scope>NUCLEOTIDE SEQUENCE [LARGE SCALE GENOMIC DNA]</scope>
    <source>
        <strain evidence="1 2">PY_sf001</strain>
    </source>
</reference>
<sequence>MFLCKYATTIRDYTGGNSVEDMLEHQDSLDDGSNEIPSLPVDNIDVEMMNATGIPNMQCFEYYSCISNVEENVPPGSLKKGFYITPAFMKKQCRNTKRILNCFLAGDYSDCPVAVASFPTLLRLYNYMCVEPGRTEVMSVLPCANIYDVQRSFYTSYLTFSSAVNTIMNWPNAKPSDTSHMFCWAMKNFKDETGGFIETHCSAQDREIYDRVVDISAEPFTRQYNCYPQGNDDGH</sequence>
<keyword evidence="2" id="KW-1185">Reference proteome</keyword>
<accession>A0A210PUE4</accession>
<organism evidence="1 2">
    <name type="scientific">Mizuhopecten yessoensis</name>
    <name type="common">Japanese scallop</name>
    <name type="synonym">Patinopecten yessoensis</name>
    <dbReference type="NCBI Taxonomy" id="6573"/>
    <lineage>
        <taxon>Eukaryota</taxon>
        <taxon>Metazoa</taxon>
        <taxon>Spiralia</taxon>
        <taxon>Lophotrochozoa</taxon>
        <taxon>Mollusca</taxon>
        <taxon>Bivalvia</taxon>
        <taxon>Autobranchia</taxon>
        <taxon>Pteriomorphia</taxon>
        <taxon>Pectinida</taxon>
        <taxon>Pectinoidea</taxon>
        <taxon>Pectinidae</taxon>
        <taxon>Mizuhopecten</taxon>
    </lineage>
</organism>
<gene>
    <name evidence="1" type="ORF">KP79_PYT05907</name>
</gene>
<dbReference type="Proteomes" id="UP000242188">
    <property type="component" value="Unassembled WGS sequence"/>
</dbReference>
<proteinExistence type="predicted"/>